<evidence type="ECO:0000256" key="6">
    <source>
        <dbReference type="PIRSR" id="PIRSR601765-1"/>
    </source>
</evidence>
<sequence>MKSAKYNNIFKLNKEWVSRKNKENENYFSDFSESQSPDFLYIGCSDSRVPANKITGLEIGDLFVHRNIANIVSNNDLNVQSIIQYAVEQLNVKHIVVCGHYGCGGVQAALKQESFGLLDNWLRNIRDVYRMHYCELEKLPNIDVKINRLVELNVVEQCKNIIKTSYVQKSYIQKGYPTVHGWIYNMQNGELVDMDIDFKTILADVQRVYRLE</sequence>
<keyword evidence="2 6" id="KW-0479">Metal-binding</keyword>
<keyword evidence="3 6" id="KW-0862">Zinc</keyword>
<dbReference type="InterPro" id="IPR036874">
    <property type="entry name" value="Carbonic_anhydrase_sf"/>
</dbReference>
<dbReference type="CDD" id="cd00883">
    <property type="entry name" value="beta_CA_cladeA"/>
    <property type="match status" value="1"/>
</dbReference>
<dbReference type="EC" id="4.2.1.1" evidence="7"/>
<feature type="binding site" evidence="6">
    <location>
        <position position="44"/>
    </location>
    <ligand>
        <name>Zn(2+)</name>
        <dbReference type="ChEBI" id="CHEBI:29105"/>
    </ligand>
</feature>
<dbReference type="GO" id="GO:0071244">
    <property type="term" value="P:cellular response to carbon dioxide"/>
    <property type="evidence" value="ECO:0007669"/>
    <property type="project" value="TreeGrafter"/>
</dbReference>
<dbReference type="AlphaFoldDB" id="A0A1G6KCT8"/>
<name>A0A1G6KCT8_9BACT</name>
<organism evidence="8 9">
    <name type="scientific">Williamwhitmania taraxaci</name>
    <dbReference type="NCBI Taxonomy" id="1640674"/>
    <lineage>
        <taxon>Bacteria</taxon>
        <taxon>Pseudomonadati</taxon>
        <taxon>Bacteroidota</taxon>
        <taxon>Bacteroidia</taxon>
        <taxon>Bacteroidales</taxon>
        <taxon>Williamwhitmaniaceae</taxon>
        <taxon>Williamwhitmania</taxon>
    </lineage>
</organism>
<reference evidence="8 9" key="1">
    <citation type="submission" date="2016-09" db="EMBL/GenBank/DDBJ databases">
        <authorList>
            <person name="Capua I."/>
            <person name="De Benedictis P."/>
            <person name="Joannis T."/>
            <person name="Lombin L.H."/>
            <person name="Cattoli G."/>
        </authorList>
    </citation>
    <scope>NUCLEOTIDE SEQUENCE [LARGE SCALE GENOMIC DNA]</scope>
    <source>
        <strain evidence="8 9">A7P-90m</strain>
    </source>
</reference>
<gene>
    <name evidence="8" type="ORF">SAMN05216323_102432</name>
</gene>
<dbReference type="PANTHER" id="PTHR11002:SF51">
    <property type="entry name" value="CARBONIC ANHYDRASE"/>
    <property type="match status" value="1"/>
</dbReference>
<dbReference type="EMBL" id="FMYP01000024">
    <property type="protein sequence ID" value="SDC28810.1"/>
    <property type="molecule type" value="Genomic_DNA"/>
</dbReference>
<dbReference type="STRING" id="1640674.SAMN05216323_102432"/>
<dbReference type="PANTHER" id="PTHR11002">
    <property type="entry name" value="CARBONIC ANHYDRASE"/>
    <property type="match status" value="1"/>
</dbReference>
<dbReference type="SUPFAM" id="SSF53056">
    <property type="entry name" value="beta-carbonic anhydrase, cab"/>
    <property type="match status" value="1"/>
</dbReference>
<dbReference type="PROSITE" id="PS00705">
    <property type="entry name" value="PROK_CO2_ANHYDRASE_2"/>
    <property type="match status" value="1"/>
</dbReference>
<dbReference type="InterPro" id="IPR001765">
    <property type="entry name" value="Carbonic_anhydrase"/>
</dbReference>
<evidence type="ECO:0000256" key="7">
    <source>
        <dbReference type="RuleBase" id="RU003956"/>
    </source>
</evidence>
<comment type="function">
    <text evidence="7">Reversible hydration of carbon dioxide.</text>
</comment>
<evidence type="ECO:0000313" key="8">
    <source>
        <dbReference type="EMBL" id="SDC28810.1"/>
    </source>
</evidence>
<keyword evidence="9" id="KW-1185">Reference proteome</keyword>
<dbReference type="PROSITE" id="PS00704">
    <property type="entry name" value="PROK_CO2_ANHYDRASE_1"/>
    <property type="match status" value="1"/>
</dbReference>
<dbReference type="GO" id="GO:0015976">
    <property type="term" value="P:carbon utilization"/>
    <property type="evidence" value="ECO:0007669"/>
    <property type="project" value="InterPro"/>
</dbReference>
<keyword evidence="4 7" id="KW-0456">Lyase</keyword>
<dbReference type="SMART" id="SM00947">
    <property type="entry name" value="Pro_CA"/>
    <property type="match status" value="1"/>
</dbReference>
<evidence type="ECO:0000256" key="1">
    <source>
        <dbReference type="ARBA" id="ARBA00006217"/>
    </source>
</evidence>
<feature type="binding site" evidence="6">
    <location>
        <position position="103"/>
    </location>
    <ligand>
        <name>Zn(2+)</name>
        <dbReference type="ChEBI" id="CHEBI:29105"/>
    </ligand>
</feature>
<dbReference type="Gene3D" id="3.40.1050.10">
    <property type="entry name" value="Carbonic anhydrase"/>
    <property type="match status" value="1"/>
</dbReference>
<evidence type="ECO:0000313" key="9">
    <source>
        <dbReference type="Proteomes" id="UP000199452"/>
    </source>
</evidence>
<comment type="cofactor">
    <cofactor evidence="6">
        <name>Zn(2+)</name>
        <dbReference type="ChEBI" id="CHEBI:29105"/>
    </cofactor>
    <text evidence="6">Binds 1 zinc ion per subunit.</text>
</comment>
<evidence type="ECO:0000256" key="3">
    <source>
        <dbReference type="ARBA" id="ARBA00022833"/>
    </source>
</evidence>
<dbReference type="RefSeq" id="WP_092437723.1">
    <property type="nucleotide sequence ID" value="NZ_FMYP01000024.1"/>
</dbReference>
<feature type="binding site" evidence="6">
    <location>
        <position position="100"/>
    </location>
    <ligand>
        <name>Zn(2+)</name>
        <dbReference type="ChEBI" id="CHEBI:29105"/>
    </ligand>
</feature>
<dbReference type="InterPro" id="IPR015892">
    <property type="entry name" value="Carbonic_anhydrase_CS"/>
</dbReference>
<protein>
    <recommendedName>
        <fullName evidence="7">Carbonic anhydrase</fullName>
        <ecNumber evidence="7">4.2.1.1</ecNumber>
    </recommendedName>
    <alternativeName>
        <fullName evidence="7">Carbonate dehydratase</fullName>
    </alternativeName>
</protein>
<comment type="catalytic activity">
    <reaction evidence="5 7">
        <text>hydrogencarbonate + H(+) = CO2 + H2O</text>
        <dbReference type="Rhea" id="RHEA:10748"/>
        <dbReference type="ChEBI" id="CHEBI:15377"/>
        <dbReference type="ChEBI" id="CHEBI:15378"/>
        <dbReference type="ChEBI" id="CHEBI:16526"/>
        <dbReference type="ChEBI" id="CHEBI:17544"/>
        <dbReference type="EC" id="4.2.1.1"/>
    </reaction>
</comment>
<dbReference type="GO" id="GO:0008270">
    <property type="term" value="F:zinc ion binding"/>
    <property type="evidence" value="ECO:0007669"/>
    <property type="project" value="UniProtKB-UniRule"/>
</dbReference>
<dbReference type="Proteomes" id="UP000199452">
    <property type="component" value="Unassembled WGS sequence"/>
</dbReference>
<evidence type="ECO:0000256" key="2">
    <source>
        <dbReference type="ARBA" id="ARBA00022723"/>
    </source>
</evidence>
<dbReference type="GO" id="GO:0005737">
    <property type="term" value="C:cytoplasm"/>
    <property type="evidence" value="ECO:0007669"/>
    <property type="project" value="TreeGrafter"/>
</dbReference>
<dbReference type="GO" id="GO:0034599">
    <property type="term" value="P:cellular response to oxidative stress"/>
    <property type="evidence" value="ECO:0007669"/>
    <property type="project" value="TreeGrafter"/>
</dbReference>
<comment type="similarity">
    <text evidence="1 7">Belongs to the beta-class carbonic anhydrase family.</text>
</comment>
<evidence type="ECO:0000256" key="4">
    <source>
        <dbReference type="ARBA" id="ARBA00023239"/>
    </source>
</evidence>
<proteinExistence type="inferred from homology"/>
<feature type="binding site" evidence="6">
    <location>
        <position position="46"/>
    </location>
    <ligand>
        <name>Zn(2+)</name>
        <dbReference type="ChEBI" id="CHEBI:29105"/>
    </ligand>
</feature>
<dbReference type="Pfam" id="PF00484">
    <property type="entry name" value="Pro_CA"/>
    <property type="match status" value="1"/>
</dbReference>
<accession>A0A1G6KCT8</accession>
<dbReference type="FunFam" id="3.40.1050.10:FF:000001">
    <property type="entry name" value="Carbonic anhydrase"/>
    <property type="match status" value="1"/>
</dbReference>
<dbReference type="OrthoDB" id="9797527at2"/>
<evidence type="ECO:0000256" key="5">
    <source>
        <dbReference type="ARBA" id="ARBA00048348"/>
    </source>
</evidence>
<dbReference type="GO" id="GO:0004089">
    <property type="term" value="F:carbonate dehydratase activity"/>
    <property type="evidence" value="ECO:0007669"/>
    <property type="project" value="UniProtKB-UniRule"/>
</dbReference>